<dbReference type="EMBL" id="JBCGBO010000006">
    <property type="protein sequence ID" value="KAK9194151.1"/>
    <property type="molecule type" value="Genomic_DNA"/>
</dbReference>
<evidence type="ECO:0000256" key="1">
    <source>
        <dbReference type="SAM" id="MobiDB-lite"/>
    </source>
</evidence>
<accession>A0AAP0M2M3</accession>
<protein>
    <submittedName>
        <fullName evidence="2">Uncharacterized protein</fullName>
    </submittedName>
</protein>
<dbReference type="AlphaFoldDB" id="A0AAP0M2M3"/>
<evidence type="ECO:0000313" key="3">
    <source>
        <dbReference type="Proteomes" id="UP001428341"/>
    </source>
</evidence>
<proteinExistence type="predicted"/>
<feature type="compositionally biased region" description="Basic and acidic residues" evidence="1">
    <location>
        <begin position="10"/>
        <end position="31"/>
    </location>
</feature>
<dbReference type="Proteomes" id="UP001428341">
    <property type="component" value="Unassembled WGS sequence"/>
</dbReference>
<feature type="region of interest" description="Disordered" evidence="1">
    <location>
        <begin position="1"/>
        <end position="56"/>
    </location>
</feature>
<gene>
    <name evidence="2" type="ORF">WN944_004853</name>
</gene>
<reference evidence="2 3" key="1">
    <citation type="submission" date="2024-05" db="EMBL/GenBank/DDBJ databases">
        <title>Haplotype-resolved chromosome-level genome assembly of Huyou (Citrus changshanensis).</title>
        <authorList>
            <person name="Miao C."/>
            <person name="Chen W."/>
            <person name="Wu Y."/>
            <person name="Wang L."/>
            <person name="Zhao S."/>
            <person name="Grierson D."/>
            <person name="Xu C."/>
            <person name="Chen K."/>
        </authorList>
    </citation>
    <scope>NUCLEOTIDE SEQUENCE [LARGE SCALE GENOMIC DNA]</scope>
    <source>
        <strain evidence="2">01-14</strain>
        <tissue evidence="2">Leaf</tissue>
    </source>
</reference>
<evidence type="ECO:0000313" key="2">
    <source>
        <dbReference type="EMBL" id="KAK9194151.1"/>
    </source>
</evidence>
<organism evidence="2 3">
    <name type="scientific">Citrus x changshan-huyou</name>
    <dbReference type="NCBI Taxonomy" id="2935761"/>
    <lineage>
        <taxon>Eukaryota</taxon>
        <taxon>Viridiplantae</taxon>
        <taxon>Streptophyta</taxon>
        <taxon>Embryophyta</taxon>
        <taxon>Tracheophyta</taxon>
        <taxon>Spermatophyta</taxon>
        <taxon>Magnoliopsida</taxon>
        <taxon>eudicotyledons</taxon>
        <taxon>Gunneridae</taxon>
        <taxon>Pentapetalae</taxon>
        <taxon>rosids</taxon>
        <taxon>malvids</taxon>
        <taxon>Sapindales</taxon>
        <taxon>Rutaceae</taxon>
        <taxon>Aurantioideae</taxon>
        <taxon>Citrus</taxon>
    </lineage>
</organism>
<keyword evidence="3" id="KW-1185">Reference proteome</keyword>
<name>A0AAP0M2M3_9ROSI</name>
<sequence length="148" mass="16829">MGQSLGMWSPERKLRAGREKGGKQIYKEKNLKKQNLQQSKTREISSGGENGVIMGMGHQHKPYEISAHVESEVEEIDNGPRMEETKPKKKKWKCKARKAEATMEISEGLVKLKPPCSVMEWESPKTKKCKMISASKAYHSPQCRRAKT</sequence>
<comment type="caution">
    <text evidence="2">The sequence shown here is derived from an EMBL/GenBank/DDBJ whole genome shotgun (WGS) entry which is preliminary data.</text>
</comment>